<keyword evidence="2" id="KW-0496">Mitochondrion</keyword>
<dbReference type="InterPro" id="IPR048280">
    <property type="entry name" value="COX6B-like"/>
</dbReference>
<accession>A0ABM0S7E1</accession>
<reference evidence="7" key="1">
    <citation type="submission" date="2025-08" db="UniProtKB">
        <authorList>
            <consortium name="RefSeq"/>
        </authorList>
    </citation>
    <scope>IDENTIFICATION</scope>
</reference>
<evidence type="ECO:0000313" key="6">
    <source>
        <dbReference type="Proteomes" id="UP000694923"/>
    </source>
</evidence>
<sequence>MQKLMHEEFMQRSKKTVRMPMVMRRLRDPDINPCLPESDASIRCMNENNYDKERCSIYFLKYKNCRRFWHSVMIQRRRNGVNPPMPTAAERDEILGAMGKMPY</sequence>
<comment type="subcellular location">
    <subcellularLocation>
        <location evidence="1">Mitochondrion intermembrane space</location>
    </subcellularLocation>
</comment>
<dbReference type="InterPro" id="IPR051040">
    <property type="entry name" value="COX23"/>
</dbReference>
<name>A0ABM0S7E1_GALVR</name>
<organism evidence="6 7">
    <name type="scientific">Galeopterus variegatus</name>
    <name type="common">Malayan flying lemur</name>
    <name type="synonym">Cynocephalus variegatus</name>
    <dbReference type="NCBI Taxonomy" id="482537"/>
    <lineage>
        <taxon>Eukaryota</taxon>
        <taxon>Metazoa</taxon>
        <taxon>Chordata</taxon>
        <taxon>Craniata</taxon>
        <taxon>Vertebrata</taxon>
        <taxon>Euteleostomi</taxon>
        <taxon>Mammalia</taxon>
        <taxon>Eutheria</taxon>
        <taxon>Euarchontoglires</taxon>
        <taxon>Dermoptera</taxon>
        <taxon>Cynocephalidae</taxon>
        <taxon>Galeopterus</taxon>
    </lineage>
</organism>
<keyword evidence="3" id="KW-1015">Disulfide bond</keyword>
<dbReference type="RefSeq" id="XP_008588782.1">
    <property type="nucleotide sequence ID" value="XM_008590560.1"/>
</dbReference>
<protein>
    <recommendedName>
        <fullName evidence="5">Coiled-coil-helix-coiled-coil-helix domain-containing protein 7</fullName>
    </recommendedName>
</protein>
<evidence type="ECO:0000256" key="2">
    <source>
        <dbReference type="ARBA" id="ARBA00023128"/>
    </source>
</evidence>
<evidence type="ECO:0000256" key="3">
    <source>
        <dbReference type="ARBA" id="ARBA00023157"/>
    </source>
</evidence>
<dbReference type="Proteomes" id="UP000694923">
    <property type="component" value="Unplaced"/>
</dbReference>
<dbReference type="SUPFAM" id="SSF47072">
    <property type="entry name" value="Cysteine alpha-hairpin motif"/>
    <property type="match status" value="1"/>
</dbReference>
<evidence type="ECO:0000256" key="5">
    <source>
        <dbReference type="ARBA" id="ARBA00039509"/>
    </source>
</evidence>
<dbReference type="PROSITE" id="PS51808">
    <property type="entry name" value="CHCH"/>
    <property type="match status" value="1"/>
</dbReference>
<keyword evidence="6" id="KW-1185">Reference proteome</keyword>
<proteinExistence type="inferred from homology"/>
<evidence type="ECO:0000256" key="1">
    <source>
        <dbReference type="ARBA" id="ARBA00004569"/>
    </source>
</evidence>
<dbReference type="Pfam" id="PF02297">
    <property type="entry name" value="COX6B"/>
    <property type="match status" value="1"/>
</dbReference>
<dbReference type="InterPro" id="IPR009069">
    <property type="entry name" value="Cys_alpha_HP_mot_SF"/>
</dbReference>
<dbReference type="GeneID" id="103605964"/>
<evidence type="ECO:0000256" key="4">
    <source>
        <dbReference type="ARBA" id="ARBA00038205"/>
    </source>
</evidence>
<dbReference type="PANTHER" id="PTHR46811">
    <property type="entry name" value="COILED-COIL-HELIX-COILED-COIL-HELIX DOMAIN-CONTAINING PROTEIN 7"/>
    <property type="match status" value="1"/>
</dbReference>
<dbReference type="PANTHER" id="PTHR46811:SF1">
    <property type="entry name" value="COILED-COIL-HELIX-COILED-COIL-HELIX DOMAIN-CONTAINING PROTEIN 7"/>
    <property type="match status" value="1"/>
</dbReference>
<evidence type="ECO:0000313" key="7">
    <source>
        <dbReference type="RefSeq" id="XP_008588782.1"/>
    </source>
</evidence>
<comment type="similarity">
    <text evidence="4">Belongs to the CHCHD7 family.</text>
</comment>
<gene>
    <name evidence="7" type="primary">CHCHD7</name>
</gene>